<dbReference type="HOGENOM" id="CLU_108935_0_0_6"/>
<reference evidence="1 2" key="1">
    <citation type="submission" date="2013-09" db="EMBL/GenBank/DDBJ databases">
        <title>Comparative genomics of Sd1617 to representative strains in evaluating its pathogenesis.</title>
        <authorList>
            <person name="Aksomboon Vongsawan A."/>
            <person name="Kapatral V."/>
            <person name="Vaisvil B."/>
            <person name="Serichantalergs O."/>
            <person name="Hale T.L."/>
            <person name="Mason C.J."/>
        </authorList>
    </citation>
    <scope>NUCLEOTIDE SEQUENCE [LARGE SCALE GENOMIC DNA]</scope>
    <source>
        <strain evidence="1 2">1617</strain>
    </source>
</reference>
<proteinExistence type="predicted"/>
<name>A0A0A6ZVV4_SHIDY</name>
<gene>
    <name evidence="1" type="ORF">Asd1617_03127</name>
</gene>
<evidence type="ECO:0000313" key="2">
    <source>
        <dbReference type="Proteomes" id="UP000031647"/>
    </source>
</evidence>
<sequence>MAVTAAKSVMAFRVLTMAVDLCRLTTRTMNVNAGHERTSKARIIHQIQLIRGITRIKSDQLFNARLTGLISVSELKNAVAVTAAKSVMAFRVLTMAVDLCRLTTRTMNVNAGHERTSKARIIHQIQLIRGITRKRYTKFIFGIFLSLRQTERIVINVNKTRTIGYKERVCVSSPWRVVLAFLLAPAPCWNMRGKTKWPGCRGLSLESAKLRRGRSALCSFR</sequence>
<dbReference type="Proteomes" id="UP000031647">
    <property type="component" value="Chromosome"/>
</dbReference>
<dbReference type="EMBL" id="CP006736">
    <property type="protein sequence ID" value="AHA65954.1"/>
    <property type="molecule type" value="Genomic_DNA"/>
</dbReference>
<protein>
    <submittedName>
        <fullName evidence="1">Uncharacterized protein</fullName>
    </submittedName>
</protein>
<dbReference type="KEGG" id="sdz:Asd1617_03127"/>
<dbReference type="AlphaFoldDB" id="A0A0A6ZVV4"/>
<accession>A0A0A6ZVV4</accession>
<evidence type="ECO:0000313" key="1">
    <source>
        <dbReference type="EMBL" id="AHA65954.1"/>
    </source>
</evidence>
<organism evidence="1 2">
    <name type="scientific">Shigella dysenteriae 1617</name>
    <dbReference type="NCBI Taxonomy" id="754093"/>
    <lineage>
        <taxon>Bacteria</taxon>
        <taxon>Pseudomonadati</taxon>
        <taxon>Pseudomonadota</taxon>
        <taxon>Gammaproteobacteria</taxon>
        <taxon>Enterobacterales</taxon>
        <taxon>Enterobacteriaceae</taxon>
        <taxon>Shigella</taxon>
    </lineage>
</organism>